<evidence type="ECO:0000256" key="6">
    <source>
        <dbReference type="ARBA" id="ARBA00022844"/>
    </source>
</evidence>
<dbReference type="Proteomes" id="UP001060072">
    <property type="component" value="Segment"/>
</dbReference>
<keyword evidence="6" id="KW-0946">Virion</keyword>
<evidence type="ECO:0000256" key="9">
    <source>
        <dbReference type="ARBA" id="ARBA00023219"/>
    </source>
</evidence>
<comment type="function">
    <text evidence="1">Forms the portal vertex of the capsid. This portal plays critical roles in head assembly, genome packaging, neck/tail attachment, and genome ejection. The portal protein multimerizes as a single ring-shaped homododecamer arranged around a central channel.</text>
</comment>
<evidence type="ECO:0000256" key="2">
    <source>
        <dbReference type="ARBA" id="ARBA00004328"/>
    </source>
</evidence>
<comment type="subcellular location">
    <subcellularLocation>
        <location evidence="2">Virion</location>
    </subcellularLocation>
</comment>
<evidence type="ECO:0000256" key="5">
    <source>
        <dbReference type="ARBA" id="ARBA00022612"/>
    </source>
</evidence>
<sequence length="531" mass="58404">MAEAEREGLAAEGAKQTYERLKNDRNDYIVRAEDCAKYTIPSLFPKDSDNGGTNYTTPYQGIGARGLNNLAAKLMLALFPVGSPFFKLNVSEMEVKQLSGDPSAIQEVTKGLSMVERIVLNYMDANSFRPALFDVARQLIVSGNSLMYIPRTDEMMEGMMAAPKVYRLSSYVVERDGFDNILQIVTLDKIARAALPEDVLAVVDAQGEGEPAEEFEVYTHIYRDPESGTFKSYQEVDGEMVDGTDGEWPLDACPWIPVRCIKISGEDYGRSFVEEYLGDLKSLENLYEAMVKMAMIAAKILFLVNPNGITQVRRVAKANTGDFVAGRKQDIEVFQLEKGQDFNTAKSIADSIETRLSRSFLLNSSVQRGGERVTAEEIRYVANELEETLGGVYSILSQELQLPLVRILLKNLEATKKIPNLPKEAIEPAVATGLEALGRGHDLDKLKMFLDMIVSLANVQDEDLNMADLKLRVANSLGIDSEGLLLTEEQKQQKMAQAAQQQAMLQGGGAMGAAAGQLGAEMGAEAMQAQM</sequence>
<evidence type="ECO:0000256" key="7">
    <source>
        <dbReference type="ARBA" id="ARBA00022950"/>
    </source>
</evidence>
<dbReference type="GO" id="GO:0099002">
    <property type="term" value="P:symbiont genome ejection through host cell envelope, short tail mechanism"/>
    <property type="evidence" value="ECO:0007669"/>
    <property type="project" value="UniProtKB-KW"/>
</dbReference>
<name>A0A9E7NMB3_9CAUD</name>
<protein>
    <submittedName>
        <fullName evidence="11">Portal protein</fullName>
    </submittedName>
</protein>
<dbReference type="EMBL" id="ON604651">
    <property type="protein sequence ID" value="UTQ78170.1"/>
    <property type="molecule type" value="Genomic_DNA"/>
</dbReference>
<keyword evidence="12" id="KW-1185">Reference proteome</keyword>
<evidence type="ECO:0000256" key="1">
    <source>
        <dbReference type="ARBA" id="ARBA00003421"/>
    </source>
</evidence>
<dbReference type="Pfam" id="PF12236">
    <property type="entry name" value="Head-tail_con"/>
    <property type="match status" value="1"/>
</dbReference>
<proteinExistence type="predicted"/>
<evidence type="ECO:0000256" key="3">
    <source>
        <dbReference type="ARBA" id="ARBA00022470"/>
    </source>
</evidence>
<keyword evidence="3" id="KW-1244">Viral short tail ejection system</keyword>
<keyword evidence="9" id="KW-0231">Viral genome packaging</keyword>
<keyword evidence="5" id="KW-1188">Viral release from host cell</keyword>
<evidence type="ECO:0000256" key="4">
    <source>
        <dbReference type="ARBA" id="ARBA00022595"/>
    </source>
</evidence>
<evidence type="ECO:0000256" key="10">
    <source>
        <dbReference type="ARBA" id="ARBA00023296"/>
    </source>
</evidence>
<evidence type="ECO:0000256" key="8">
    <source>
        <dbReference type="ARBA" id="ARBA00023009"/>
    </source>
</evidence>
<keyword evidence="8" id="KW-1171">Viral genome ejection through host cell envelope</keyword>
<evidence type="ECO:0000313" key="11">
    <source>
        <dbReference type="EMBL" id="UTQ78170.1"/>
    </source>
</evidence>
<dbReference type="GO" id="GO:0044423">
    <property type="term" value="C:virion component"/>
    <property type="evidence" value="ECO:0007669"/>
    <property type="project" value="UniProtKB-KW"/>
</dbReference>
<keyword evidence="10" id="KW-1160">Virus entry into host cell</keyword>
<dbReference type="InterPro" id="IPR020991">
    <property type="entry name" value="Connector_podovirus"/>
</dbReference>
<keyword evidence="7" id="KW-0118">Viral capsid assembly</keyword>
<reference evidence="11" key="1">
    <citation type="submission" date="2022-05" db="EMBL/GenBank/DDBJ databases">
        <title>Complete genome sequence of Aeromonas phage JELG-KS1.</title>
        <authorList>
            <person name="Svanberga K."/>
            <person name="Dislers A."/>
            <person name="Kazaks A."/>
            <person name="Zrelovs N."/>
        </authorList>
    </citation>
    <scope>NUCLEOTIDE SEQUENCE</scope>
</reference>
<keyword evidence="4" id="KW-1162">Viral penetration into host cytoplasm</keyword>
<organism evidence="11 12">
    <name type="scientific">Aeromonas phage JELG-KS1</name>
    <dbReference type="NCBI Taxonomy" id="2951233"/>
    <lineage>
        <taxon>Viruses</taxon>
        <taxon>Duplodnaviria</taxon>
        <taxon>Heunggongvirae</taxon>
        <taxon>Uroviricota</taxon>
        <taxon>Caudoviricetes</taxon>
        <taxon>Autographivirales</taxon>
        <taxon>Autotranscriptaviridae</taxon>
        <taxon>Studiervirinae</taxon>
        <taxon>Jelgvirus</taxon>
        <taxon>Jelgvirus JELGKS1</taxon>
    </lineage>
</organism>
<accession>A0A9E7NMB3</accession>
<evidence type="ECO:0000313" key="12">
    <source>
        <dbReference type="Proteomes" id="UP001060072"/>
    </source>
</evidence>